<dbReference type="Proteomes" id="UP000660729">
    <property type="component" value="Unassembled WGS sequence"/>
</dbReference>
<gene>
    <name evidence="1" type="ORF">HII31_01714</name>
</gene>
<reference evidence="1" key="1">
    <citation type="submission" date="2020-04" db="EMBL/GenBank/DDBJ databases">
        <title>Draft genome resource of the tomato pathogen Pseudocercospora fuligena.</title>
        <authorList>
            <person name="Zaccaron A."/>
        </authorList>
    </citation>
    <scope>NUCLEOTIDE SEQUENCE</scope>
    <source>
        <strain evidence="1">PF001</strain>
    </source>
</reference>
<evidence type="ECO:0000313" key="1">
    <source>
        <dbReference type="EMBL" id="KAF7196796.1"/>
    </source>
</evidence>
<sequence length="420" mass="48945">MGMGLAQLPQELLLRVIEEIDNMSSLTALTLTCHAVHNTILQHERLVCERVLLNHIRGPDWKDLVFACTILREEPREGWTPTEQQRLVQDHQNLSDEQAVADMTLDKAVSIATLFDAIDYFSSGCAAKALAIAHERYCPDASEEPVPTEPEILRNRRAFLHFELYCSLFSRLDNWPRADQDNDAVDNHIRSIFWDKYSPWEMEQVACVYDYFYRRLGDIFEDLALQDPEWAVELSIAGGVNGPMIEWWLAIGLKNLRTLISGDWATRRKMLDDRARRYRVMPCFLTDGLRIAIDHREDDTQLQSMTPEIEAEFIRPAFHQDDQDPGPETVWRWAHHSKSPDNIGDRGWVLSDLQMSLREFGCVFWDQARISRWRLLERPWQGEHDTAMQREDKEMESRDRIQALAESLAEQGKTSTYRVW</sequence>
<keyword evidence="2" id="KW-1185">Reference proteome</keyword>
<dbReference type="OrthoDB" id="5427059at2759"/>
<dbReference type="EMBL" id="JABCIY010000022">
    <property type="protein sequence ID" value="KAF7196796.1"/>
    <property type="molecule type" value="Genomic_DNA"/>
</dbReference>
<evidence type="ECO:0000313" key="2">
    <source>
        <dbReference type="Proteomes" id="UP000660729"/>
    </source>
</evidence>
<evidence type="ECO:0008006" key="3">
    <source>
        <dbReference type="Google" id="ProtNLM"/>
    </source>
</evidence>
<protein>
    <recommendedName>
        <fullName evidence="3">F-box domain-containing protein</fullName>
    </recommendedName>
</protein>
<comment type="caution">
    <text evidence="1">The sequence shown here is derived from an EMBL/GenBank/DDBJ whole genome shotgun (WGS) entry which is preliminary data.</text>
</comment>
<name>A0A8H6RTD7_9PEZI</name>
<dbReference type="AlphaFoldDB" id="A0A8H6RTD7"/>
<organism evidence="1 2">
    <name type="scientific">Pseudocercospora fuligena</name>
    <dbReference type="NCBI Taxonomy" id="685502"/>
    <lineage>
        <taxon>Eukaryota</taxon>
        <taxon>Fungi</taxon>
        <taxon>Dikarya</taxon>
        <taxon>Ascomycota</taxon>
        <taxon>Pezizomycotina</taxon>
        <taxon>Dothideomycetes</taxon>
        <taxon>Dothideomycetidae</taxon>
        <taxon>Mycosphaerellales</taxon>
        <taxon>Mycosphaerellaceae</taxon>
        <taxon>Pseudocercospora</taxon>
    </lineage>
</organism>
<proteinExistence type="predicted"/>
<accession>A0A8H6RTD7</accession>